<evidence type="ECO:0000313" key="1">
    <source>
        <dbReference type="EMBL" id="MFA9480016.1"/>
    </source>
</evidence>
<protein>
    <submittedName>
        <fullName evidence="1">Nucleotidyltransferase domain-containing protein</fullName>
    </submittedName>
</protein>
<name>A0ABV4U8U5_9BACT</name>
<sequence length="221" mass="25636">MAKPIQQRDIHAWQPLSVPEVVAVMRGATVPWWIAGGWAIDLYLGRQTRPHGDTDVLVLRRDQLAIQQHLCRWHLYKTGQPTPSRLAPWPEGEFLKRETGINDIWIKNEVGRPWRLQLMFMESEGERWVFRRDERIGGRIDELGWQTSEGVPVLRPEIQLLYKGRLADRRPKDDADFAAVLPHLATSQWTWLAKGLKQQFGDTHPWLERLSKQTSGPSEPD</sequence>
<reference evidence="1 2" key="1">
    <citation type="submission" date="2024-08" db="EMBL/GenBank/DDBJ databases">
        <title>Whole-genome sequencing of halo(alkali)philic microorganisms from hypersaline lakes.</title>
        <authorList>
            <person name="Sorokin D.Y."/>
            <person name="Merkel A.Y."/>
            <person name="Messina E."/>
            <person name="Yakimov M."/>
        </authorList>
    </citation>
    <scope>NUCLEOTIDE SEQUENCE [LARGE SCALE GENOMIC DNA]</scope>
    <source>
        <strain evidence="1 2">AB-hyl4</strain>
    </source>
</reference>
<proteinExistence type="predicted"/>
<dbReference type="InterPro" id="IPR019646">
    <property type="entry name" value="Aminoglyc_AdlTrfase"/>
</dbReference>
<evidence type="ECO:0000313" key="2">
    <source>
        <dbReference type="Proteomes" id="UP001575105"/>
    </source>
</evidence>
<keyword evidence="2" id="KW-1185">Reference proteome</keyword>
<comment type="caution">
    <text evidence="1">The sequence shown here is derived from an EMBL/GenBank/DDBJ whole genome shotgun (WGS) entry which is preliminary data.</text>
</comment>
<dbReference type="Proteomes" id="UP001575105">
    <property type="component" value="Unassembled WGS sequence"/>
</dbReference>
<gene>
    <name evidence="1" type="ORF">ACERK3_17195</name>
</gene>
<organism evidence="1 2">
    <name type="scientific">Natronomicrosphaera hydrolytica</name>
    <dbReference type="NCBI Taxonomy" id="3242702"/>
    <lineage>
        <taxon>Bacteria</taxon>
        <taxon>Pseudomonadati</taxon>
        <taxon>Planctomycetota</taxon>
        <taxon>Phycisphaerae</taxon>
        <taxon>Phycisphaerales</taxon>
        <taxon>Phycisphaeraceae</taxon>
        <taxon>Natronomicrosphaera</taxon>
    </lineage>
</organism>
<dbReference type="Pfam" id="PF10706">
    <property type="entry name" value="Aminoglyc_resit"/>
    <property type="match status" value="1"/>
</dbReference>
<dbReference type="EMBL" id="JBGUBD010000014">
    <property type="protein sequence ID" value="MFA9480016.1"/>
    <property type="molecule type" value="Genomic_DNA"/>
</dbReference>
<accession>A0ABV4U8U5</accession>
<dbReference type="RefSeq" id="WP_425346941.1">
    <property type="nucleotide sequence ID" value="NZ_JBGUBD010000014.1"/>
</dbReference>
<dbReference type="Gene3D" id="3.30.460.40">
    <property type="match status" value="1"/>
</dbReference>